<dbReference type="Proteomes" id="UP000186817">
    <property type="component" value="Unassembled WGS sequence"/>
</dbReference>
<dbReference type="PROSITE" id="PS51688">
    <property type="entry name" value="ICA"/>
    <property type="match status" value="1"/>
</dbReference>
<feature type="domain" description="Integrase catalytic" evidence="2">
    <location>
        <begin position="2318"/>
        <end position="2476"/>
    </location>
</feature>
<feature type="region of interest" description="Disordered" evidence="1">
    <location>
        <begin position="174"/>
        <end position="226"/>
    </location>
</feature>
<dbReference type="InterPro" id="IPR012337">
    <property type="entry name" value="RNaseH-like_sf"/>
</dbReference>
<feature type="region of interest" description="Disordered" evidence="1">
    <location>
        <begin position="457"/>
        <end position="524"/>
    </location>
</feature>
<sequence>MMPLERRNEPQMLRQFSKMYPSYNLNPLLRRRHQQLVEAQAFNQWLSDRRLRQEGETYADELGRMTEAVNRRIPQLRYAPAERAGVHRMARDVAAGRNTSERRSNGFRVKPSFGQVLGYIQEGEPLTLDLPNRKASIYTSSHFYLDDYPNAPEPVSETPLPHTSLNPAAAFETADEGYSGTPFPRPPREFTRPSFLPDSDDGGMDPGQALRNDGLNPPRPPTLGGRLRESGIQAAETVIAGAAAGAAAATRSVTENQTMLALRGGGDWLDRTLRIPRRPPGLAPPPDEVPAPQIIGRPSEVEPLLERAGQRAVEVERQAAQDIEQFASQQVAEAEASEGFATAAEAAAGAAEAAAAAEGGGMLAALGEGALAAAGTVGAATGGLAVAGAGAALVGTAWAIEGGLNAASHLMGWGAATGGGTDSDASRPSMTTDVQTLNGMQESGAVDHYFIQEQRRAQRPEVFRIDTESESEPRNRPLPQIRSRPARRPRPQAQTPFGLNNVPIPVSSGSERSRVSRQSRGMEQVTQAVNDELVASLDYKLATGNTNYIQSRKSVQYFPSSLSTFTPTTSRVCRIPITSGMDFLDPESIKLAFTFRNTDGTSDMLCGSPDPSCFIERIQLFANGQRVEDISYYGRSAFMYSLLKPDEWWKGRQWEGLPVDAGGWALPVQPGQKRDVLMAPHLIGMFNCGKMLPPQLNLVLEIEFAEPAMAMRAGVGSSLSYQIENVHLLADQVTLDSALRESFERILLSNRSLVFSFPSLHVQQSSIPAGATSYNITVARAFTKLLGAFVTFNKTGENHVSNFEYPGEAFPNVTAATVMEGQLQLGAMQFPRNSVKSIAEYHHFLEIMAGTYDSKIRNMRLPNFDNTDFIAAFPTERVPKHPTSGISTRSGDLCRFTFKSMLADRVDSCFIGLVSMQIGISAGQLATVLTAYTPLETSTQHTADIGTNAAAIAALQGQVAALPAAPDLTPYALASDLAAAEGLIAANASGLTAVNTSLTLGLAAKASQSALDALQVEVDGKSTPASVDLKLSNHPTTAAMNSSIASANNATLASVATTYALKSVVDQLALDVAARQTAGDVAQAIATALLPLVSTSDLTAAVNLRTTPADVSQLIATALLPFVQQAAVDAALALRDARLDGHDTEILALQNAGPFATAGDLNTLQLTLQSAIDGILAEISTLGGATNLVNAPAWLGNVTWDLLAGTNTVRNLHATGPLSIALANDDWTLSFGCDAYTTQQTDDAISTALSDYFTRSEVTITVVAAIDESKGYTDTQLADYSTTAEMTQAITDALVPYGTAVQRDAAIAAALAAYYTSAQTDAAIAAGLAPYSTTVQMTQAITDALVPFDTAVQRDAAIAAALAAYYTSAQTDAAIAAGLAPYSTTVQMNQAITDALVPFETAVQRDAAIAAALAAYYTSAQTDAAIAAGLAPYSTTVQMNQAITDALVPFETAVQRDAAIAAALAAYYTSVQTDAAIAAAIAPYYTSAETDAAIAAAVALSNGQTWNGGPTFNLLRGGNVLRNLSVAGALTATFQNLDDTILIESDSYARSETYTQAETGAAITAAIDALNLSQFQNEAEVLALIAAALVPYWDQTEVSTYVAGELANYATSSSVTSAISSALSSYDNSSQVDSKIITALLDFYSRTEVDQQITNALGNVDLSNYFTQAETQSYVANELLAYYPRTELDSLLTATLTQYWTSGRTQTEIDDAIAGAGFLTQALADARYFAVSANGSFESLVRTNVTPPQIKALLPRAPLAANTILTETTLELTCDAYSKAEADGRYLSNSNFAPLDARYFARNPSVAEGNGLFHLVQDQFTPQIIRSLLFRPPLTGGAILGNGSVIEIEADCWSKAQSDSRYPLVATFNSLGSTVTSIDGRVSTLETDVGAIDGRVTALENSGGVAPTADLTVNSLTATTFVETPQLQSAAGDLQIQNALVTVRKEDGALLASFADGGISLDRDVTVAAASTLNATTADITQLTVGSTAATGAFSSNSSVTANLEVVSNLRLEAPLVRCDPTAPWLSIEGGAQGVLVNDTLRVNGAIAPEASLPYLFLSGGTTGLEMNTKFAAVTGLGDPGGFCELAVINQAPTGVARLFLSTQNNAPAGGRGELVALANGGVQLNALNQFISLNTTSGIANLAVEPNTGGSSNGEVIFGYGHLNASDRRLKTNIRRVPEQHVQRLFEAVEPQYYDRIGGGKDQLGFIAQDVQAAGKLGESLCKTMSGEEELLALDYQKLSVVLWGVVKSLQKREAIGLLEQLARDFNVRDPRKLFQIARREFPDRRDLTSARAAAALRGDVARQVLAPKPRSLGKSAAEGPNDRLQADLVDFSQNTRGRNKYGLVVQDVFTREIATKALPDKRAETVTRAAAEIIPDLVQEEGNYVVTTDLGNEFQGLEAALPGGAVHRQKDPTDRNATAVVDRAIQTLKKDLAGMVARRGGGWGEHVDEAAEAYNARPHQAVTVAPEDVETMPTATFRVYQDNATKFQHNKKLTEGRKRRLEEAGAFRAPTNARRSFEPQYGPAREIASIDSMVVRATDGTETLLKHALPVPRGSAEPKAKLTRPPVPLAIRQLQDFNPGPVAPP</sequence>
<dbReference type="EMBL" id="LSRX01000095">
    <property type="protein sequence ID" value="OLQ09544.1"/>
    <property type="molecule type" value="Genomic_DNA"/>
</dbReference>
<feature type="compositionally biased region" description="Low complexity" evidence="1">
    <location>
        <begin position="506"/>
        <end position="521"/>
    </location>
</feature>
<dbReference type="GO" id="GO:0003676">
    <property type="term" value="F:nucleic acid binding"/>
    <property type="evidence" value="ECO:0007669"/>
    <property type="project" value="InterPro"/>
</dbReference>
<accession>A0A1Q9EQ28</accession>
<reference evidence="4 5" key="1">
    <citation type="submission" date="2016-02" db="EMBL/GenBank/DDBJ databases">
        <title>Genome analysis of coral dinoflagellate symbionts highlights evolutionary adaptations to a symbiotic lifestyle.</title>
        <authorList>
            <person name="Aranda M."/>
            <person name="Li Y."/>
            <person name="Liew Y.J."/>
            <person name="Baumgarten S."/>
            <person name="Simakov O."/>
            <person name="Wilson M."/>
            <person name="Piel J."/>
            <person name="Ashoor H."/>
            <person name="Bougouffa S."/>
            <person name="Bajic V.B."/>
            <person name="Ryu T."/>
            <person name="Ravasi T."/>
            <person name="Bayer T."/>
            <person name="Micklem G."/>
            <person name="Kim H."/>
            <person name="Bhak J."/>
            <person name="Lajeunesse T.C."/>
            <person name="Voolstra C.R."/>
        </authorList>
    </citation>
    <scope>NUCLEOTIDE SEQUENCE [LARGE SCALE GENOMIC DNA]</scope>
    <source>
        <strain evidence="4 5">CCMP2467</strain>
    </source>
</reference>
<feature type="compositionally biased region" description="Basic and acidic residues" evidence="1">
    <location>
        <begin position="457"/>
        <end position="475"/>
    </location>
</feature>
<protein>
    <submittedName>
        <fullName evidence="4">Uncharacterized protein</fullName>
    </submittedName>
</protein>
<dbReference type="GO" id="GO:0015074">
    <property type="term" value="P:DNA integration"/>
    <property type="evidence" value="ECO:0007669"/>
    <property type="project" value="InterPro"/>
</dbReference>
<comment type="caution">
    <text evidence="4">The sequence shown here is derived from an EMBL/GenBank/DDBJ whole genome shotgun (WGS) entry which is preliminary data.</text>
</comment>
<evidence type="ECO:0000259" key="2">
    <source>
        <dbReference type="PROSITE" id="PS50994"/>
    </source>
</evidence>
<gene>
    <name evidence="4" type="ORF">AK812_SmicGene6898</name>
</gene>
<feature type="domain" description="Peptidase S74" evidence="3">
    <location>
        <begin position="2167"/>
        <end position="2263"/>
    </location>
</feature>
<dbReference type="PROSITE" id="PS50994">
    <property type="entry name" value="INTEGRASE"/>
    <property type="match status" value="1"/>
</dbReference>
<dbReference type="InterPro" id="IPR001584">
    <property type="entry name" value="Integrase_cat-core"/>
</dbReference>
<dbReference type="SUPFAM" id="SSF53098">
    <property type="entry name" value="Ribonuclease H-like"/>
    <property type="match status" value="1"/>
</dbReference>
<evidence type="ECO:0000259" key="3">
    <source>
        <dbReference type="PROSITE" id="PS51688"/>
    </source>
</evidence>
<evidence type="ECO:0000313" key="4">
    <source>
        <dbReference type="EMBL" id="OLQ09544.1"/>
    </source>
</evidence>
<keyword evidence="5" id="KW-1185">Reference proteome</keyword>
<organism evidence="4 5">
    <name type="scientific">Symbiodinium microadriaticum</name>
    <name type="common">Dinoflagellate</name>
    <name type="synonym">Zooxanthella microadriatica</name>
    <dbReference type="NCBI Taxonomy" id="2951"/>
    <lineage>
        <taxon>Eukaryota</taxon>
        <taxon>Sar</taxon>
        <taxon>Alveolata</taxon>
        <taxon>Dinophyceae</taxon>
        <taxon>Suessiales</taxon>
        <taxon>Symbiodiniaceae</taxon>
        <taxon>Symbiodinium</taxon>
    </lineage>
</organism>
<dbReference type="Gene3D" id="3.30.420.10">
    <property type="entry name" value="Ribonuclease H-like superfamily/Ribonuclease H"/>
    <property type="match status" value="1"/>
</dbReference>
<name>A0A1Q9EQ28_SYMMI</name>
<proteinExistence type="predicted"/>
<evidence type="ECO:0000256" key="1">
    <source>
        <dbReference type="SAM" id="MobiDB-lite"/>
    </source>
</evidence>
<dbReference type="Pfam" id="PF13884">
    <property type="entry name" value="Peptidase_S74"/>
    <property type="match status" value="1"/>
</dbReference>
<dbReference type="InterPro" id="IPR030392">
    <property type="entry name" value="S74_ICA"/>
</dbReference>
<dbReference type="InterPro" id="IPR036397">
    <property type="entry name" value="RNaseH_sf"/>
</dbReference>
<evidence type="ECO:0000313" key="5">
    <source>
        <dbReference type="Proteomes" id="UP000186817"/>
    </source>
</evidence>